<gene>
    <name evidence="3" type="ORF">BTO16_01320</name>
</gene>
<dbReference type="Proteomes" id="UP000239068">
    <property type="component" value="Unassembled WGS sequence"/>
</dbReference>
<evidence type="ECO:0000313" key="3">
    <source>
        <dbReference type="EMBL" id="PQJ81299.1"/>
    </source>
</evidence>
<protein>
    <recommendedName>
        <fullName evidence="2">DUF6705 domain-containing protein</fullName>
    </recommendedName>
</protein>
<accession>A0A2S7WUN3</accession>
<feature type="domain" description="DUF6705" evidence="2">
    <location>
        <begin position="1"/>
        <end position="184"/>
    </location>
</feature>
<dbReference type="AlphaFoldDB" id="A0A2S7WUN3"/>
<dbReference type="EMBL" id="MSCM01000001">
    <property type="protein sequence ID" value="PQJ81299.1"/>
    <property type="molecule type" value="Genomic_DNA"/>
</dbReference>
<dbReference type="Pfam" id="PF20448">
    <property type="entry name" value="DUF6705"/>
    <property type="match status" value="1"/>
</dbReference>
<dbReference type="InterPro" id="IPR046551">
    <property type="entry name" value="DUF6705"/>
</dbReference>
<reference evidence="3 4" key="1">
    <citation type="submission" date="2016-12" db="EMBL/GenBank/DDBJ databases">
        <title>Trade-off between light-utilization and light-protection in marine flavobacteria.</title>
        <authorList>
            <person name="Kumagai Y."/>
            <person name="Yoshizawa S."/>
            <person name="Kogure K."/>
            <person name="Iwasaki W."/>
        </authorList>
    </citation>
    <scope>NUCLEOTIDE SEQUENCE [LARGE SCALE GENOMIC DNA]</scope>
    <source>
        <strain evidence="3 4">ATCC 43844</strain>
    </source>
</reference>
<name>A0A2S7WUN3_9FLAO</name>
<proteinExistence type="predicted"/>
<dbReference type="PROSITE" id="PS51257">
    <property type="entry name" value="PROKAR_LIPOPROTEIN"/>
    <property type="match status" value="1"/>
</dbReference>
<sequence length="184" mass="21035">MKNILFIIALITVLSCKAQLPIISTVDFANDEDNNIELFTGSYLKDVENKFAPFIGTWKWESGTSLLEVEFLKVEMVYDGETYEDYLIGKYRYVDNGVEKHNSLGVNITPNNVNGYSLYLIRGGGYEKDNYKELSMNDLKKNIWCNLYITLTTPTEAKWKVRRTDGNIPTGGFTFPTEVTLIKQ</sequence>
<organism evidence="3 4">
    <name type="scientific">Polaribacter glomeratus</name>
    <dbReference type="NCBI Taxonomy" id="102"/>
    <lineage>
        <taxon>Bacteria</taxon>
        <taxon>Pseudomonadati</taxon>
        <taxon>Bacteroidota</taxon>
        <taxon>Flavobacteriia</taxon>
        <taxon>Flavobacteriales</taxon>
        <taxon>Flavobacteriaceae</taxon>
    </lineage>
</organism>
<evidence type="ECO:0000259" key="2">
    <source>
        <dbReference type="Pfam" id="PF20448"/>
    </source>
</evidence>
<feature type="chain" id="PRO_5015486570" description="DUF6705 domain-containing protein" evidence="1">
    <location>
        <begin position="19"/>
        <end position="184"/>
    </location>
</feature>
<feature type="signal peptide" evidence="1">
    <location>
        <begin position="1"/>
        <end position="18"/>
    </location>
</feature>
<evidence type="ECO:0000256" key="1">
    <source>
        <dbReference type="SAM" id="SignalP"/>
    </source>
</evidence>
<keyword evidence="4" id="KW-1185">Reference proteome</keyword>
<comment type="caution">
    <text evidence="3">The sequence shown here is derived from an EMBL/GenBank/DDBJ whole genome shotgun (WGS) entry which is preliminary data.</text>
</comment>
<evidence type="ECO:0000313" key="4">
    <source>
        <dbReference type="Proteomes" id="UP000239068"/>
    </source>
</evidence>
<keyword evidence="1" id="KW-0732">Signal</keyword>
<dbReference type="RefSeq" id="WP_105019877.1">
    <property type="nucleotide sequence ID" value="NZ_MSCM01000001.1"/>
</dbReference>